<protein>
    <submittedName>
        <fullName evidence="2">Uncharacterized protein</fullName>
    </submittedName>
</protein>
<evidence type="ECO:0000313" key="2">
    <source>
        <dbReference type="EMBL" id="TCM61181.1"/>
    </source>
</evidence>
<keyword evidence="3" id="KW-1185">Reference proteome</keyword>
<dbReference type="EMBL" id="SLVJ01000029">
    <property type="protein sequence ID" value="TCM61181.1"/>
    <property type="molecule type" value="Genomic_DNA"/>
</dbReference>
<name>A0A4R1XEE5_ACICA</name>
<keyword evidence="1" id="KW-1133">Transmembrane helix</keyword>
<feature type="transmembrane region" description="Helical" evidence="1">
    <location>
        <begin position="12"/>
        <end position="35"/>
    </location>
</feature>
<sequence>MVEVLNVGSSVGFGIIGGTYGGPAAVGLALFFGVATGGTGLILIGIFGGVAGGVAGGLLGSYLGTKVGKEITEVYD</sequence>
<feature type="transmembrane region" description="Helical" evidence="1">
    <location>
        <begin position="41"/>
        <end position="63"/>
    </location>
</feature>
<dbReference type="AlphaFoldDB" id="A0A4R1XEE5"/>
<accession>A0A4R1XEE5</accession>
<evidence type="ECO:0000313" key="3">
    <source>
        <dbReference type="Proteomes" id="UP000294963"/>
    </source>
</evidence>
<organism evidence="2 3">
    <name type="scientific">Acinetobacter calcoaceticus</name>
    <dbReference type="NCBI Taxonomy" id="471"/>
    <lineage>
        <taxon>Bacteria</taxon>
        <taxon>Pseudomonadati</taxon>
        <taxon>Pseudomonadota</taxon>
        <taxon>Gammaproteobacteria</taxon>
        <taxon>Moraxellales</taxon>
        <taxon>Moraxellaceae</taxon>
        <taxon>Acinetobacter</taxon>
        <taxon>Acinetobacter calcoaceticus/baumannii complex</taxon>
    </lineage>
</organism>
<gene>
    <name evidence="2" type="ORF">EC844_12934</name>
</gene>
<keyword evidence="1" id="KW-0472">Membrane</keyword>
<dbReference type="Proteomes" id="UP000294963">
    <property type="component" value="Unassembled WGS sequence"/>
</dbReference>
<evidence type="ECO:0000256" key="1">
    <source>
        <dbReference type="SAM" id="Phobius"/>
    </source>
</evidence>
<keyword evidence="1" id="KW-0812">Transmembrane</keyword>
<proteinExistence type="predicted"/>
<reference evidence="2 3" key="1">
    <citation type="submission" date="2019-03" db="EMBL/GenBank/DDBJ databases">
        <title>Genomic analyses of the natural microbiome of Caenorhabditis elegans.</title>
        <authorList>
            <person name="Samuel B."/>
        </authorList>
    </citation>
    <scope>NUCLEOTIDE SEQUENCE [LARGE SCALE GENOMIC DNA]</scope>
    <source>
        <strain evidence="2 3">JUb89</strain>
    </source>
</reference>
<comment type="caution">
    <text evidence="2">The sequence shown here is derived from an EMBL/GenBank/DDBJ whole genome shotgun (WGS) entry which is preliminary data.</text>
</comment>